<dbReference type="AlphaFoldDB" id="A0A1Y2KXF2"/>
<organism evidence="1 2">
    <name type="scientific">Thalassospira mesophila</name>
    <dbReference type="NCBI Taxonomy" id="1293891"/>
    <lineage>
        <taxon>Bacteria</taxon>
        <taxon>Pseudomonadati</taxon>
        <taxon>Pseudomonadota</taxon>
        <taxon>Alphaproteobacteria</taxon>
        <taxon>Rhodospirillales</taxon>
        <taxon>Thalassospiraceae</taxon>
        <taxon>Thalassospira</taxon>
    </lineage>
</organism>
<feature type="non-terminal residue" evidence="1">
    <location>
        <position position="89"/>
    </location>
</feature>
<dbReference type="Proteomes" id="UP000193391">
    <property type="component" value="Unassembled WGS sequence"/>
</dbReference>
<evidence type="ECO:0000313" key="2">
    <source>
        <dbReference type="Proteomes" id="UP000193391"/>
    </source>
</evidence>
<reference evidence="1 2" key="1">
    <citation type="submission" date="2014-03" db="EMBL/GenBank/DDBJ databases">
        <title>The draft genome sequence of Thalassospira mesophila JCM 18969.</title>
        <authorList>
            <person name="Lai Q."/>
            <person name="Shao Z."/>
        </authorList>
    </citation>
    <scope>NUCLEOTIDE SEQUENCE [LARGE SCALE GENOMIC DNA]</scope>
    <source>
        <strain evidence="1 2">JCM 18969</strain>
    </source>
</reference>
<evidence type="ECO:0008006" key="3">
    <source>
        <dbReference type="Google" id="ProtNLM"/>
    </source>
</evidence>
<proteinExistence type="predicted"/>
<keyword evidence="2" id="KW-1185">Reference proteome</keyword>
<gene>
    <name evidence="1" type="ORF">TMES_21085</name>
</gene>
<dbReference type="EMBL" id="JFKA01000019">
    <property type="protein sequence ID" value="OSQ35433.1"/>
    <property type="molecule type" value="Genomic_DNA"/>
</dbReference>
<accession>A0A1Y2KXF2</accession>
<sequence length="89" mass="9249">MSAIYNQTKNSMLIENSGTIAGDVVAVSTGSFTIAGGSDSSHYGVMTGKNLTTESGNIGTITHTKDDLHFTSGYLLLNDNINAGSYSVI</sequence>
<protein>
    <recommendedName>
        <fullName evidence="3">Autotransporter domain-containing protein</fullName>
    </recommendedName>
</protein>
<evidence type="ECO:0000313" key="1">
    <source>
        <dbReference type="EMBL" id="OSQ35433.1"/>
    </source>
</evidence>
<name>A0A1Y2KXF2_9PROT</name>
<comment type="caution">
    <text evidence="1">The sequence shown here is derived from an EMBL/GenBank/DDBJ whole genome shotgun (WGS) entry which is preliminary data.</text>
</comment>